<protein>
    <recommendedName>
        <fullName evidence="1">N-acetyltransferase domain-containing protein</fullName>
    </recommendedName>
</protein>
<dbReference type="Gene3D" id="3.40.630.30">
    <property type="match status" value="1"/>
</dbReference>
<name>A0ABY5YE55_9DEIO</name>
<dbReference type="InterPro" id="IPR000182">
    <property type="entry name" value="GNAT_dom"/>
</dbReference>
<evidence type="ECO:0000259" key="1">
    <source>
        <dbReference type="PROSITE" id="PS51186"/>
    </source>
</evidence>
<keyword evidence="3" id="KW-1185">Reference proteome</keyword>
<dbReference type="SUPFAM" id="SSF55729">
    <property type="entry name" value="Acyl-CoA N-acyltransferases (Nat)"/>
    <property type="match status" value="1"/>
</dbReference>
<dbReference type="RefSeq" id="WP_260559511.1">
    <property type="nucleotide sequence ID" value="NZ_BAABEC010000177.1"/>
</dbReference>
<dbReference type="EMBL" id="CP104213">
    <property type="protein sequence ID" value="UWX63221.1"/>
    <property type="molecule type" value="Genomic_DNA"/>
</dbReference>
<dbReference type="InterPro" id="IPR016181">
    <property type="entry name" value="Acyl_CoA_acyltransferase"/>
</dbReference>
<evidence type="ECO:0000313" key="3">
    <source>
        <dbReference type="Proteomes" id="UP001060261"/>
    </source>
</evidence>
<proteinExistence type="predicted"/>
<dbReference type="PROSITE" id="PS51186">
    <property type="entry name" value="GNAT"/>
    <property type="match status" value="1"/>
</dbReference>
<gene>
    <name evidence="2" type="ORF">N0D28_10720</name>
</gene>
<sequence length="197" mass="22303">MKAHGFSEHERMWTSTLNLQTFDPDRFQQHTQRARAAGLSVSPLSEVADLTSEQQQRRLYALMVHLLSEVPFSEPVTPWPFENWRERILNAPDFDTDGFFVLLSPQGEWTGICELYRPDPARPGTLHQGLTGVQREWRGLGGAWLLKLTAAARARAQGHAAANTSNHTDNAAMLAINEQMGFVRERARVGLRREREA</sequence>
<dbReference type="Proteomes" id="UP001060261">
    <property type="component" value="Chromosome"/>
</dbReference>
<organism evidence="2 3">
    <name type="scientific">Deinococcus rubellus</name>
    <dbReference type="NCBI Taxonomy" id="1889240"/>
    <lineage>
        <taxon>Bacteria</taxon>
        <taxon>Thermotogati</taxon>
        <taxon>Deinococcota</taxon>
        <taxon>Deinococci</taxon>
        <taxon>Deinococcales</taxon>
        <taxon>Deinococcaceae</taxon>
        <taxon>Deinococcus</taxon>
    </lineage>
</organism>
<accession>A0ABY5YE55</accession>
<evidence type="ECO:0000313" key="2">
    <source>
        <dbReference type="EMBL" id="UWX63221.1"/>
    </source>
</evidence>
<feature type="domain" description="N-acetyltransferase" evidence="1">
    <location>
        <begin position="45"/>
        <end position="197"/>
    </location>
</feature>
<reference evidence="2" key="1">
    <citation type="submission" date="2022-09" db="EMBL/GenBank/DDBJ databases">
        <title>genome sequence of Deinococcus rubellus.</title>
        <authorList>
            <person name="Srinivasan S."/>
        </authorList>
    </citation>
    <scope>NUCLEOTIDE SEQUENCE</scope>
    <source>
        <strain evidence="2">Ant6</strain>
    </source>
</reference>